<dbReference type="OrthoDB" id="4304at2"/>
<gene>
    <name evidence="2" type="ORF">DNH61_09655</name>
</gene>
<dbReference type="InterPro" id="IPR015001">
    <property type="entry name" value="DUF1850"/>
</dbReference>
<evidence type="ECO:0000256" key="1">
    <source>
        <dbReference type="SAM" id="Phobius"/>
    </source>
</evidence>
<feature type="transmembrane region" description="Helical" evidence="1">
    <location>
        <begin position="30"/>
        <end position="51"/>
    </location>
</feature>
<reference evidence="2 3" key="1">
    <citation type="submission" date="2018-06" db="EMBL/GenBank/DDBJ databases">
        <title>Paenibacillus imtechensis sp. nov.</title>
        <authorList>
            <person name="Pinnaka A.K."/>
            <person name="Singh H."/>
            <person name="Kaur M."/>
        </authorList>
    </citation>
    <scope>NUCLEOTIDE SEQUENCE [LARGE SCALE GENOMIC DNA]</scope>
    <source>
        <strain evidence="2 3">SMB1</strain>
    </source>
</reference>
<protein>
    <recommendedName>
        <fullName evidence="4">DUF1850 domain-containing protein</fullName>
    </recommendedName>
</protein>
<keyword evidence="1" id="KW-0812">Transmembrane</keyword>
<keyword evidence="1" id="KW-1133">Transmembrane helix</keyword>
<keyword evidence="1" id="KW-0472">Membrane</keyword>
<name>A0A2W1LWJ9_9BACL</name>
<dbReference type="Pfam" id="PF08905">
    <property type="entry name" value="DUF1850"/>
    <property type="match status" value="1"/>
</dbReference>
<evidence type="ECO:0000313" key="2">
    <source>
        <dbReference type="EMBL" id="PZD96161.1"/>
    </source>
</evidence>
<accession>A0A2W1LWJ9</accession>
<dbReference type="AlphaFoldDB" id="A0A2W1LWJ9"/>
<dbReference type="RefSeq" id="WP_111146449.1">
    <property type="nucleotide sequence ID" value="NZ_QKRB01000042.1"/>
</dbReference>
<organism evidence="2 3">
    <name type="scientific">Paenibacillus sambharensis</name>
    <dbReference type="NCBI Taxonomy" id="1803190"/>
    <lineage>
        <taxon>Bacteria</taxon>
        <taxon>Bacillati</taxon>
        <taxon>Bacillota</taxon>
        <taxon>Bacilli</taxon>
        <taxon>Bacillales</taxon>
        <taxon>Paenibacillaceae</taxon>
        <taxon>Paenibacillus</taxon>
    </lineage>
</organism>
<keyword evidence="3" id="KW-1185">Reference proteome</keyword>
<dbReference type="EMBL" id="QKRB01000042">
    <property type="protein sequence ID" value="PZD96161.1"/>
    <property type="molecule type" value="Genomic_DNA"/>
</dbReference>
<evidence type="ECO:0008006" key="4">
    <source>
        <dbReference type="Google" id="ProtNLM"/>
    </source>
</evidence>
<evidence type="ECO:0000313" key="3">
    <source>
        <dbReference type="Proteomes" id="UP000249522"/>
    </source>
</evidence>
<dbReference type="Proteomes" id="UP000249522">
    <property type="component" value="Unassembled WGS sequence"/>
</dbReference>
<comment type="caution">
    <text evidence="2">The sequence shown here is derived from an EMBL/GenBank/DDBJ whole genome shotgun (WGS) entry which is preliminary data.</text>
</comment>
<sequence>MKRSDHYNLLEKRIEGKGGVRDGNALFTPFRIAAAIALLTAAAITANWGMLPGSSLKLEIVKASTDDVLWQTPIQEGEKLYYQYIHSVELSPVIEYYTADQDLGLIAVESRTRSFGAGLPYAFKGDTELADGFYIMKNLNEPIGELHMQPSYLYPFTLHIREESVLLHRPPYARTHLILRINRPARWRELLGI</sequence>
<proteinExistence type="predicted"/>